<name>A0A1F4Z0C2_9BACT</name>
<dbReference type="Gene3D" id="3.90.550.10">
    <property type="entry name" value="Spore Coat Polysaccharide Biosynthesis Protein SpsA, Chain A"/>
    <property type="match status" value="1"/>
</dbReference>
<dbReference type="Proteomes" id="UP000176822">
    <property type="component" value="Unassembled WGS sequence"/>
</dbReference>
<gene>
    <name evidence="2" type="ORF">A2972_04590</name>
</gene>
<organism evidence="2 3">
    <name type="scientific">Candidatus Amesbacteria bacterium RIFCSPLOWO2_01_FULL_47_33</name>
    <dbReference type="NCBI Taxonomy" id="1797258"/>
    <lineage>
        <taxon>Bacteria</taxon>
        <taxon>Candidatus Amesiibacteriota</taxon>
    </lineage>
</organism>
<evidence type="ECO:0000313" key="3">
    <source>
        <dbReference type="Proteomes" id="UP000176822"/>
    </source>
</evidence>
<dbReference type="InterPro" id="IPR001173">
    <property type="entry name" value="Glyco_trans_2-like"/>
</dbReference>
<accession>A0A1F4Z0C2</accession>
<comment type="caution">
    <text evidence="2">The sequence shown here is derived from an EMBL/GenBank/DDBJ whole genome shotgun (WGS) entry which is preliminary data.</text>
</comment>
<dbReference type="InterPro" id="IPR029044">
    <property type="entry name" value="Nucleotide-diphossugar_trans"/>
</dbReference>
<protein>
    <recommendedName>
        <fullName evidence="1">Glycosyltransferase 2-like domain-containing protein</fullName>
    </recommendedName>
</protein>
<dbReference type="CDD" id="cd02511">
    <property type="entry name" value="Beta4Glucosyltransferase"/>
    <property type="match status" value="1"/>
</dbReference>
<evidence type="ECO:0000259" key="1">
    <source>
        <dbReference type="Pfam" id="PF00535"/>
    </source>
</evidence>
<dbReference type="PANTHER" id="PTHR43630:SF2">
    <property type="entry name" value="GLYCOSYLTRANSFERASE"/>
    <property type="match status" value="1"/>
</dbReference>
<feature type="domain" description="Glycosyltransferase 2-like" evidence="1">
    <location>
        <begin position="3"/>
        <end position="109"/>
    </location>
</feature>
<dbReference type="EMBL" id="MEXM01000055">
    <property type="protein sequence ID" value="OGC99659.1"/>
    <property type="molecule type" value="Genomic_DNA"/>
</dbReference>
<evidence type="ECO:0000313" key="2">
    <source>
        <dbReference type="EMBL" id="OGC99659.1"/>
    </source>
</evidence>
<sequence>MLSAIVITKNEAKMIGDCLKSLQFADEIIVVDTGNTDRTNTIAVRWGAKVITSGGSDYSQFRNDGLVAAVNDWILYVDADERVTSQLQMEILLLTGKKDNQASAYSLPRANFFLGRRMHYGGWGEDDRVIRLFQKRFLKHWKNPLHEEPVFEGEQGRLNNLLEHHSHRDLSSMLEKTLDFTAREACLRYEAGHPPLALWRFLRVMGTEFWHRFIRLSAWKDGPEGIIDGMFQVFNMFIIYARLWELQQKQKPI</sequence>
<dbReference type="PANTHER" id="PTHR43630">
    <property type="entry name" value="POLY-BETA-1,6-N-ACETYL-D-GLUCOSAMINE SYNTHASE"/>
    <property type="match status" value="1"/>
</dbReference>
<dbReference type="Pfam" id="PF00535">
    <property type="entry name" value="Glycos_transf_2"/>
    <property type="match status" value="1"/>
</dbReference>
<dbReference type="AlphaFoldDB" id="A0A1F4Z0C2"/>
<dbReference type="SUPFAM" id="SSF53448">
    <property type="entry name" value="Nucleotide-diphospho-sugar transferases"/>
    <property type="match status" value="1"/>
</dbReference>
<proteinExistence type="predicted"/>
<reference evidence="2 3" key="1">
    <citation type="journal article" date="2016" name="Nat. Commun.">
        <title>Thousands of microbial genomes shed light on interconnected biogeochemical processes in an aquifer system.</title>
        <authorList>
            <person name="Anantharaman K."/>
            <person name="Brown C.T."/>
            <person name="Hug L.A."/>
            <person name="Sharon I."/>
            <person name="Castelle C.J."/>
            <person name="Probst A.J."/>
            <person name="Thomas B.C."/>
            <person name="Singh A."/>
            <person name="Wilkins M.J."/>
            <person name="Karaoz U."/>
            <person name="Brodie E.L."/>
            <person name="Williams K.H."/>
            <person name="Hubbard S.S."/>
            <person name="Banfield J.F."/>
        </authorList>
    </citation>
    <scope>NUCLEOTIDE SEQUENCE [LARGE SCALE GENOMIC DNA]</scope>
</reference>